<gene>
    <name evidence="1" type="ORF">SAMN05660209_00726</name>
</gene>
<protein>
    <submittedName>
        <fullName evidence="1">Uncharacterized protein</fullName>
    </submittedName>
</protein>
<reference evidence="2" key="1">
    <citation type="submission" date="2016-10" db="EMBL/GenBank/DDBJ databases">
        <authorList>
            <person name="Varghese N."/>
            <person name="Submissions S."/>
        </authorList>
    </citation>
    <scope>NUCLEOTIDE SEQUENCE [LARGE SCALE GENOMIC DNA]</scope>
    <source>
        <strain evidence="2">DSM 45422</strain>
    </source>
</reference>
<sequence>MHTVMVTGFVRVSPGTPPQSLRRLTLVDAGTTAGVRRPTGSGAEDVCRRQPLMERTTSAAAP</sequence>
<proteinExistence type="predicted"/>
<name>A0A1H3CS00_9ACTN</name>
<accession>A0A1H3CS00</accession>
<dbReference type="EMBL" id="FNOT01000002">
    <property type="protein sequence ID" value="SDX56941.1"/>
    <property type="molecule type" value="Genomic_DNA"/>
</dbReference>
<evidence type="ECO:0000313" key="2">
    <source>
        <dbReference type="Proteomes" id="UP000198921"/>
    </source>
</evidence>
<keyword evidence="2" id="KW-1185">Reference proteome</keyword>
<evidence type="ECO:0000313" key="1">
    <source>
        <dbReference type="EMBL" id="SDX56941.1"/>
    </source>
</evidence>
<dbReference type="Proteomes" id="UP000198921">
    <property type="component" value="Unassembled WGS sequence"/>
</dbReference>
<dbReference type="AlphaFoldDB" id="A0A1H3CS00"/>
<organism evidence="1 2">
    <name type="scientific">Geodermatophilus africanus</name>
    <dbReference type="NCBI Taxonomy" id="1137993"/>
    <lineage>
        <taxon>Bacteria</taxon>
        <taxon>Bacillati</taxon>
        <taxon>Actinomycetota</taxon>
        <taxon>Actinomycetes</taxon>
        <taxon>Geodermatophilales</taxon>
        <taxon>Geodermatophilaceae</taxon>
        <taxon>Geodermatophilus</taxon>
    </lineage>
</organism>